<dbReference type="PANTHER" id="PTHR43105:SF13">
    <property type="entry name" value="NADH-UBIQUINONE OXIDOREDUCTASE 75 KDA SUBUNIT, MITOCHONDRIAL"/>
    <property type="match status" value="1"/>
</dbReference>
<name>X1A022_9ZZZZ</name>
<dbReference type="EMBL" id="BART01017129">
    <property type="protein sequence ID" value="GAG75169.1"/>
    <property type="molecule type" value="Genomic_DNA"/>
</dbReference>
<dbReference type="InterPro" id="IPR050123">
    <property type="entry name" value="Prok_molybdopt-oxidoreductase"/>
</dbReference>
<dbReference type="Pfam" id="PF00384">
    <property type="entry name" value="Molybdopterin"/>
    <property type="match status" value="1"/>
</dbReference>
<gene>
    <name evidence="4" type="ORF">S01H4_32704</name>
</gene>
<feature type="domain" description="Molybdopterin oxidoreductase" evidence="3">
    <location>
        <begin position="34"/>
        <end position="275"/>
    </location>
</feature>
<comment type="cofactor">
    <cofactor evidence="2">
        <name>[2Fe-2S] cluster</name>
        <dbReference type="ChEBI" id="CHEBI:190135"/>
    </cofactor>
</comment>
<evidence type="ECO:0000256" key="1">
    <source>
        <dbReference type="ARBA" id="ARBA00001966"/>
    </source>
</evidence>
<dbReference type="Gene3D" id="3.40.228.10">
    <property type="entry name" value="Dimethylsulfoxide Reductase, domain 2"/>
    <property type="match status" value="1"/>
</dbReference>
<proteinExistence type="predicted"/>
<dbReference type="GO" id="GO:0016491">
    <property type="term" value="F:oxidoreductase activity"/>
    <property type="evidence" value="ECO:0007669"/>
    <property type="project" value="InterPro"/>
</dbReference>
<protein>
    <recommendedName>
        <fullName evidence="3">Molybdopterin oxidoreductase domain-containing protein</fullName>
    </recommendedName>
</protein>
<evidence type="ECO:0000259" key="3">
    <source>
        <dbReference type="Pfam" id="PF00384"/>
    </source>
</evidence>
<dbReference type="InterPro" id="IPR006656">
    <property type="entry name" value="Mopterin_OxRdtase"/>
</dbReference>
<dbReference type="GO" id="GO:0016020">
    <property type="term" value="C:membrane"/>
    <property type="evidence" value="ECO:0007669"/>
    <property type="project" value="TreeGrafter"/>
</dbReference>
<dbReference type="SUPFAM" id="SSF53706">
    <property type="entry name" value="Formate dehydrogenase/DMSO reductase, domains 1-3"/>
    <property type="match status" value="1"/>
</dbReference>
<evidence type="ECO:0000313" key="4">
    <source>
        <dbReference type="EMBL" id="GAG75169.1"/>
    </source>
</evidence>
<reference evidence="4" key="1">
    <citation type="journal article" date="2014" name="Front. Microbiol.">
        <title>High frequency of phylogenetically diverse reductive dehalogenase-homologous genes in deep subseafloor sedimentary metagenomes.</title>
        <authorList>
            <person name="Kawai M."/>
            <person name="Futagami T."/>
            <person name="Toyoda A."/>
            <person name="Takaki Y."/>
            <person name="Nishi S."/>
            <person name="Hori S."/>
            <person name="Arai W."/>
            <person name="Tsubouchi T."/>
            <person name="Morono Y."/>
            <person name="Uchiyama I."/>
            <person name="Ito T."/>
            <person name="Fujiyama A."/>
            <person name="Inagaki F."/>
            <person name="Takami H."/>
        </authorList>
    </citation>
    <scope>NUCLEOTIDE SEQUENCE</scope>
    <source>
        <strain evidence="4">Expedition CK06-06</strain>
    </source>
</reference>
<comment type="cofactor">
    <cofactor evidence="1">
        <name>[4Fe-4S] cluster</name>
        <dbReference type="ChEBI" id="CHEBI:49883"/>
    </cofactor>
</comment>
<sequence>VNHALCPKENSAINETWASDRDRFSFEGLSHSDRIINPRMKVNGRWQEVNWREALEAVALKLKKIISEKGADEIAGLASANSTIEEFYLFQKLLRSLGSNHIDHRLRQQDFSDQDSVANFPGLNMNIADIEKSDAFLLVGSDIRNDAPLIGHRINKAVQEEAKAFVINLMDHQMTFTISDKLIAADIIFSLAQVAKALTDLNDKQEAALLQITPSESAKNIAQEFNDAKAPIVFVGLGVVDHPSRAVILQLAQQIAELSNGHVCEITQGANTAGAWIAGAIPHRDVAGGALKKEGLTAKA</sequence>
<feature type="non-terminal residue" evidence="4">
    <location>
        <position position="1"/>
    </location>
</feature>
<comment type="caution">
    <text evidence="4">The sequence shown here is derived from an EMBL/GenBank/DDBJ whole genome shotgun (WGS) entry which is preliminary data.</text>
</comment>
<evidence type="ECO:0000256" key="2">
    <source>
        <dbReference type="ARBA" id="ARBA00034078"/>
    </source>
</evidence>
<dbReference type="Gene3D" id="3.40.50.740">
    <property type="match status" value="1"/>
</dbReference>
<organism evidence="4">
    <name type="scientific">marine sediment metagenome</name>
    <dbReference type="NCBI Taxonomy" id="412755"/>
    <lineage>
        <taxon>unclassified sequences</taxon>
        <taxon>metagenomes</taxon>
        <taxon>ecological metagenomes</taxon>
    </lineage>
</organism>
<dbReference type="PANTHER" id="PTHR43105">
    <property type="entry name" value="RESPIRATORY NITRATE REDUCTASE"/>
    <property type="match status" value="1"/>
</dbReference>
<accession>X1A022</accession>
<dbReference type="AlphaFoldDB" id="X1A022"/>
<feature type="non-terminal residue" evidence="4">
    <location>
        <position position="300"/>
    </location>
</feature>